<dbReference type="AlphaFoldDB" id="A0A1I6V736"/>
<organism evidence="1 2">
    <name type="scientific">Sphingobacterium wenxiniae</name>
    <dbReference type="NCBI Taxonomy" id="683125"/>
    <lineage>
        <taxon>Bacteria</taxon>
        <taxon>Pseudomonadati</taxon>
        <taxon>Bacteroidota</taxon>
        <taxon>Sphingobacteriia</taxon>
        <taxon>Sphingobacteriales</taxon>
        <taxon>Sphingobacteriaceae</taxon>
        <taxon>Sphingobacterium</taxon>
    </lineage>
</organism>
<evidence type="ECO:0000313" key="1">
    <source>
        <dbReference type="EMBL" id="SFT09456.1"/>
    </source>
</evidence>
<reference evidence="1 2" key="1">
    <citation type="submission" date="2016-10" db="EMBL/GenBank/DDBJ databases">
        <authorList>
            <person name="de Groot N.N."/>
        </authorList>
    </citation>
    <scope>NUCLEOTIDE SEQUENCE [LARGE SCALE GENOMIC DNA]</scope>
    <source>
        <strain evidence="1 2">DSM 22789</strain>
    </source>
</reference>
<dbReference type="STRING" id="683125.SAMN05660206_111119"/>
<dbReference type="RefSeq" id="WP_093366982.1">
    <property type="nucleotide sequence ID" value="NZ_FOZZ01000011.1"/>
</dbReference>
<keyword evidence="2" id="KW-1185">Reference proteome</keyword>
<gene>
    <name evidence="1" type="ORF">SAMN05660206_111119</name>
</gene>
<dbReference type="EMBL" id="FOZZ01000011">
    <property type="protein sequence ID" value="SFT09456.1"/>
    <property type="molecule type" value="Genomic_DNA"/>
</dbReference>
<sequence>MKGHEHNIIDEDIEVKVKKVVEDPKLSLKMFSQYIGAKENRKQRILLGCKYPGDYIPKFYEMARKLICNLFSAGFEDHDLYFDEFKRQAKILRDEAKGYPVNKDSYKNRAYSANGLDEICAMATLLSPILDSHVLESNLSKRRDAIHKNGVRIGAMADMLISDNFGIAQEGFLKFNFTGKVLSKHEADTMLYVLAEFFQKKGIVLNPKSCFLVDVYARRIYTLSGSKDMAENVDTATLEIRKNWDLI</sequence>
<accession>A0A1I6V736</accession>
<dbReference type="Proteomes" id="UP000198785">
    <property type="component" value="Unassembled WGS sequence"/>
</dbReference>
<evidence type="ECO:0000313" key="2">
    <source>
        <dbReference type="Proteomes" id="UP000198785"/>
    </source>
</evidence>
<name>A0A1I6V736_9SPHI</name>
<protein>
    <submittedName>
        <fullName evidence="1">Uncharacterized protein</fullName>
    </submittedName>
</protein>
<proteinExistence type="predicted"/>
<dbReference type="OrthoDB" id="754832at2"/>